<keyword evidence="2 4" id="KW-0442">Lipid degradation</keyword>
<comment type="catalytic activity">
    <reaction evidence="4">
        <text>a 1-O-alkyl-2-acetyl-sn-glycero-3-phosphocholine + H2O = a 1-O-alkyl-sn-glycero-3-phosphocholine + acetate + H(+)</text>
        <dbReference type="Rhea" id="RHEA:17777"/>
        <dbReference type="ChEBI" id="CHEBI:15377"/>
        <dbReference type="ChEBI" id="CHEBI:15378"/>
        <dbReference type="ChEBI" id="CHEBI:30089"/>
        <dbReference type="ChEBI" id="CHEBI:30909"/>
        <dbReference type="ChEBI" id="CHEBI:36707"/>
        <dbReference type="EC" id="3.1.1.47"/>
    </reaction>
</comment>
<reference evidence="9 10" key="1">
    <citation type="journal article" date="2019" name="Sci. Rep.">
        <title>Comparative genomics of chytrid fungi reveal insights into the obligate biotrophic and pathogenic lifestyle of Synchytrium endobioticum.</title>
        <authorList>
            <person name="van de Vossenberg B.T.L.H."/>
            <person name="Warris S."/>
            <person name="Nguyen H.D.T."/>
            <person name="van Gent-Pelzer M.P.E."/>
            <person name="Joly D.L."/>
            <person name="van de Geest H.C."/>
            <person name="Bonants P.J.M."/>
            <person name="Smith D.S."/>
            <person name="Levesque C.A."/>
            <person name="van der Lee T.A.J."/>
        </authorList>
    </citation>
    <scope>NUCLEOTIDE SEQUENCE [LARGE SCALE GENOMIC DNA]</scope>
    <source>
        <strain evidence="7 10">LEV6574</strain>
        <strain evidence="8 9">MB42</strain>
    </source>
</reference>
<evidence type="ECO:0000256" key="4">
    <source>
        <dbReference type="PIRNR" id="PIRNR018169"/>
    </source>
</evidence>
<feature type="transmembrane region" description="Helical" evidence="6">
    <location>
        <begin position="12"/>
        <end position="33"/>
    </location>
</feature>
<evidence type="ECO:0000256" key="2">
    <source>
        <dbReference type="ARBA" id="ARBA00022963"/>
    </source>
</evidence>
<keyword evidence="6" id="KW-0472">Membrane</keyword>
<dbReference type="EMBL" id="QEAN01000095">
    <property type="protein sequence ID" value="TPX48738.1"/>
    <property type="molecule type" value="Genomic_DNA"/>
</dbReference>
<dbReference type="Proteomes" id="UP000320475">
    <property type="component" value="Unassembled WGS sequence"/>
</dbReference>
<keyword evidence="6" id="KW-0812">Transmembrane</keyword>
<evidence type="ECO:0000313" key="7">
    <source>
        <dbReference type="EMBL" id="TPX40236.1"/>
    </source>
</evidence>
<keyword evidence="6" id="KW-1133">Transmembrane helix</keyword>
<accession>A0A507DD05</accession>
<evidence type="ECO:0000256" key="6">
    <source>
        <dbReference type="SAM" id="Phobius"/>
    </source>
</evidence>
<evidence type="ECO:0000313" key="9">
    <source>
        <dbReference type="Proteomes" id="UP000317494"/>
    </source>
</evidence>
<dbReference type="GO" id="GO:0003847">
    <property type="term" value="F:1-alkyl-2-acetylglycerophosphocholine esterase activity"/>
    <property type="evidence" value="ECO:0007669"/>
    <property type="project" value="UniProtKB-UniRule"/>
</dbReference>
<comment type="caution">
    <text evidence="8">The sequence shown here is derived from an EMBL/GenBank/DDBJ whole genome shotgun (WGS) entry which is preliminary data.</text>
</comment>
<comment type="similarity">
    <text evidence="4">Belongs to the serine esterase family.</text>
</comment>
<keyword evidence="3 4" id="KW-0443">Lipid metabolism</keyword>
<protein>
    <recommendedName>
        <fullName evidence="4">Putative phospholipase</fullName>
        <ecNumber evidence="4">3.1.1.47</ecNumber>
    </recommendedName>
</protein>
<gene>
    <name evidence="7" type="ORF">SeLEV6574_g06726</name>
    <name evidence="8" type="ORF">SeMB42_g02889</name>
</gene>
<name>A0A507DD05_9FUNG</name>
<dbReference type="PIRSF" id="PIRSF018169">
    <property type="entry name" value="PAF_acetylhydrolase"/>
    <property type="match status" value="1"/>
</dbReference>
<feature type="active site" description="Nucleophile" evidence="5">
    <location>
        <position position="269"/>
    </location>
</feature>
<dbReference type="InterPro" id="IPR016715">
    <property type="entry name" value="PAF_acetylhydro_eukaryote"/>
</dbReference>
<dbReference type="STRING" id="286115.A0A507DD05"/>
<dbReference type="SUPFAM" id="SSF53474">
    <property type="entry name" value="alpha/beta-Hydrolases"/>
    <property type="match status" value="1"/>
</dbReference>
<feature type="active site" description="Charge relay system" evidence="5">
    <location>
        <position position="345"/>
    </location>
</feature>
<dbReference type="Proteomes" id="UP000317494">
    <property type="component" value="Unassembled WGS sequence"/>
</dbReference>
<dbReference type="Pfam" id="PF03403">
    <property type="entry name" value="PAF-AH_p_II"/>
    <property type="match status" value="1"/>
</dbReference>
<dbReference type="EMBL" id="QEAM01000404">
    <property type="protein sequence ID" value="TPX40236.1"/>
    <property type="molecule type" value="Genomic_DNA"/>
</dbReference>
<sequence length="425" mass="47743">MLYGSDSFVTPIAGITAAIVVIIMGPLFARYVFPSLHRFSGPHAVGTHDLETGSLLIRMYYPTTNEEARSRQVTAWLPRYYYGVGLGDFIRVHPLIAWLAITPYLSLFYNHAYKDAAIAPLYSPEDALSGPRQPSKFPVIIFSHGLAGFRGMYSFLLGDMASRGFLVIAIEHRDGSACAATKTGLSPIWYNRPTVAGDELYNFRRKQLEERVNDVKDVMSLLRDFHQGTPVDDISTKNSMHWWSVSVGFKQDDLRNRIDFENVVMAGHSFGAATAITALQDPTFKFRCGVLLDAWCFAMKPSPAVTVPLLSCNSERFHWPENLQHLHGVLSNGESTYVTLKGTGHQDASDIPSMIPRRLLRYAGRSISEDPEKALRLQSIVILEFLRRNLQVSGLELPDYSTRLRDMKDKEVMFGVYNAHFKGLL</sequence>
<dbReference type="AlphaFoldDB" id="A0A507DD05"/>
<dbReference type="Gene3D" id="3.40.50.1820">
    <property type="entry name" value="alpha/beta hydrolase"/>
    <property type="match status" value="1"/>
</dbReference>
<evidence type="ECO:0000313" key="10">
    <source>
        <dbReference type="Proteomes" id="UP000320475"/>
    </source>
</evidence>
<dbReference type="PANTHER" id="PTHR10272">
    <property type="entry name" value="PLATELET-ACTIVATING FACTOR ACETYLHYDROLASE"/>
    <property type="match status" value="1"/>
</dbReference>
<evidence type="ECO:0000256" key="3">
    <source>
        <dbReference type="ARBA" id="ARBA00023098"/>
    </source>
</evidence>
<feature type="active site" description="Charge relay system" evidence="5">
    <location>
        <position position="293"/>
    </location>
</feature>
<keyword evidence="9" id="KW-1185">Reference proteome</keyword>
<dbReference type="InterPro" id="IPR029058">
    <property type="entry name" value="AB_hydrolase_fold"/>
</dbReference>
<dbReference type="EC" id="3.1.1.47" evidence="4"/>
<evidence type="ECO:0000256" key="5">
    <source>
        <dbReference type="PIRSR" id="PIRSR018169-1"/>
    </source>
</evidence>
<dbReference type="OrthoDB" id="2363873at2759"/>
<keyword evidence="1 4" id="KW-0378">Hydrolase</keyword>
<proteinExistence type="inferred from homology"/>
<evidence type="ECO:0000313" key="8">
    <source>
        <dbReference type="EMBL" id="TPX48738.1"/>
    </source>
</evidence>
<dbReference type="VEuPathDB" id="FungiDB:SeMB42_g02889"/>
<organism evidence="8 9">
    <name type="scientific">Synchytrium endobioticum</name>
    <dbReference type="NCBI Taxonomy" id="286115"/>
    <lineage>
        <taxon>Eukaryota</taxon>
        <taxon>Fungi</taxon>
        <taxon>Fungi incertae sedis</taxon>
        <taxon>Chytridiomycota</taxon>
        <taxon>Chytridiomycota incertae sedis</taxon>
        <taxon>Chytridiomycetes</taxon>
        <taxon>Synchytriales</taxon>
        <taxon>Synchytriaceae</taxon>
        <taxon>Synchytrium</taxon>
    </lineage>
</organism>
<evidence type="ECO:0000256" key="1">
    <source>
        <dbReference type="ARBA" id="ARBA00022801"/>
    </source>
</evidence>
<dbReference type="GO" id="GO:0016042">
    <property type="term" value="P:lipid catabolic process"/>
    <property type="evidence" value="ECO:0007669"/>
    <property type="project" value="UniProtKB-KW"/>
</dbReference>
<dbReference type="PANTHER" id="PTHR10272:SF0">
    <property type="entry name" value="PLATELET-ACTIVATING FACTOR ACETYLHYDROLASE"/>
    <property type="match status" value="1"/>
</dbReference>